<name>A0A7L9UAD5_9BURK</name>
<proteinExistence type="predicted"/>
<dbReference type="Proteomes" id="UP000593875">
    <property type="component" value="Chromosome"/>
</dbReference>
<evidence type="ECO:0000313" key="2">
    <source>
        <dbReference type="Proteomes" id="UP000593875"/>
    </source>
</evidence>
<accession>A0A7L9UAD5</accession>
<reference evidence="1 2" key="1">
    <citation type="submission" date="2020-10" db="EMBL/GenBank/DDBJ databases">
        <title>Genome sequencing of Massilia sp. LPB0304.</title>
        <authorList>
            <person name="Kim J."/>
        </authorList>
    </citation>
    <scope>NUCLEOTIDE SEQUENCE [LARGE SCALE GENOMIC DNA]</scope>
    <source>
        <strain evidence="1 2">LPB0304</strain>
    </source>
</reference>
<protein>
    <submittedName>
        <fullName evidence="1">Uncharacterized protein</fullName>
    </submittedName>
</protein>
<gene>
    <name evidence="1" type="ORF">LPB04_07755</name>
</gene>
<sequence length="96" mass="10568">MRIQVTQFAPHGSPIIVALVDSPFTVRGAAEPVLKKVTEHFPAQPVMLVSLEPNGFRAYAPFQTGELLALLQLETLAFEEIDISLPAPERDMPLPF</sequence>
<dbReference type="KEGG" id="mlir:LPB04_07755"/>
<evidence type="ECO:0000313" key="1">
    <source>
        <dbReference type="EMBL" id="QOL51155.1"/>
    </source>
</evidence>
<dbReference type="RefSeq" id="WP_193688133.1">
    <property type="nucleotide sequence ID" value="NZ_CP062941.1"/>
</dbReference>
<dbReference type="AlphaFoldDB" id="A0A7L9UAD5"/>
<dbReference type="EMBL" id="CP062941">
    <property type="protein sequence ID" value="QOL51155.1"/>
    <property type="molecule type" value="Genomic_DNA"/>
</dbReference>
<organism evidence="1 2">
    <name type="scientific">Massilia litorea</name>
    <dbReference type="NCBI Taxonomy" id="2769491"/>
    <lineage>
        <taxon>Bacteria</taxon>
        <taxon>Pseudomonadati</taxon>
        <taxon>Pseudomonadota</taxon>
        <taxon>Betaproteobacteria</taxon>
        <taxon>Burkholderiales</taxon>
        <taxon>Oxalobacteraceae</taxon>
        <taxon>Telluria group</taxon>
        <taxon>Massilia</taxon>
    </lineage>
</organism>
<keyword evidence="2" id="KW-1185">Reference proteome</keyword>